<dbReference type="HOGENOM" id="CLU_1511319_0_0_1"/>
<dbReference type="KEGG" id="pgr:PGTG_19858"/>
<accession>E3LB98</accession>
<dbReference type="Proteomes" id="UP000008783">
    <property type="component" value="Unassembled WGS sequence"/>
</dbReference>
<keyword evidence="2" id="KW-1185">Reference proteome</keyword>
<protein>
    <submittedName>
        <fullName evidence="1">Uncharacterized protein</fullName>
    </submittedName>
</protein>
<dbReference type="RefSeq" id="XP_003338242.1">
    <property type="nucleotide sequence ID" value="XM_003338194.1"/>
</dbReference>
<dbReference type="AlphaFoldDB" id="E3LB98"/>
<gene>
    <name evidence="1" type="ORF">PGTG_19858</name>
</gene>
<reference evidence="2" key="2">
    <citation type="journal article" date="2011" name="Proc. Natl. Acad. Sci. U.S.A.">
        <title>Obligate biotrophy features unraveled by the genomic analysis of rust fungi.</title>
        <authorList>
            <person name="Duplessis S."/>
            <person name="Cuomo C.A."/>
            <person name="Lin Y.-C."/>
            <person name="Aerts A."/>
            <person name="Tisserant E."/>
            <person name="Veneault-Fourrey C."/>
            <person name="Joly D.L."/>
            <person name="Hacquard S."/>
            <person name="Amselem J."/>
            <person name="Cantarel B.L."/>
            <person name="Chiu R."/>
            <person name="Coutinho P.M."/>
            <person name="Feau N."/>
            <person name="Field M."/>
            <person name="Frey P."/>
            <person name="Gelhaye E."/>
            <person name="Goldberg J."/>
            <person name="Grabherr M.G."/>
            <person name="Kodira C.D."/>
            <person name="Kohler A."/>
            <person name="Kuees U."/>
            <person name="Lindquist E.A."/>
            <person name="Lucas S.M."/>
            <person name="Mago R."/>
            <person name="Mauceli E."/>
            <person name="Morin E."/>
            <person name="Murat C."/>
            <person name="Pangilinan J.L."/>
            <person name="Park R."/>
            <person name="Pearson M."/>
            <person name="Quesneville H."/>
            <person name="Rouhier N."/>
            <person name="Sakthikumar S."/>
            <person name="Salamov A.A."/>
            <person name="Schmutz J."/>
            <person name="Selles B."/>
            <person name="Shapiro H."/>
            <person name="Tanguay P."/>
            <person name="Tuskan G.A."/>
            <person name="Henrissat B."/>
            <person name="Van de Peer Y."/>
            <person name="Rouze P."/>
            <person name="Ellis J.G."/>
            <person name="Dodds P.N."/>
            <person name="Schein J.E."/>
            <person name="Zhong S."/>
            <person name="Hamelin R.C."/>
            <person name="Grigoriev I.V."/>
            <person name="Szabo L.J."/>
            <person name="Martin F."/>
        </authorList>
    </citation>
    <scope>NUCLEOTIDE SEQUENCE [LARGE SCALE GENOMIC DNA]</scope>
    <source>
        <strain evidence="2">CRL 75-36-700-3 / race SCCL</strain>
    </source>
</reference>
<dbReference type="EMBL" id="DS178411">
    <property type="protein sequence ID" value="EFP93823.1"/>
    <property type="molecule type" value="Genomic_DNA"/>
</dbReference>
<proteinExistence type="predicted"/>
<evidence type="ECO:0000313" key="1">
    <source>
        <dbReference type="EMBL" id="EFP93823.1"/>
    </source>
</evidence>
<organism evidence="1 2">
    <name type="scientific">Puccinia graminis f. sp. tritici (strain CRL 75-36-700-3 / race SCCL)</name>
    <name type="common">Black stem rust fungus</name>
    <dbReference type="NCBI Taxonomy" id="418459"/>
    <lineage>
        <taxon>Eukaryota</taxon>
        <taxon>Fungi</taxon>
        <taxon>Dikarya</taxon>
        <taxon>Basidiomycota</taxon>
        <taxon>Pucciniomycotina</taxon>
        <taxon>Pucciniomycetes</taxon>
        <taxon>Pucciniales</taxon>
        <taxon>Pucciniaceae</taxon>
        <taxon>Puccinia</taxon>
    </lineage>
</organism>
<dbReference type="InParanoid" id="E3LB98"/>
<reference key="1">
    <citation type="submission" date="2007-01" db="EMBL/GenBank/DDBJ databases">
        <title>The Genome Sequence of Puccinia graminis f. sp. tritici Strain CRL 75-36-700-3.</title>
        <authorList>
            <consortium name="The Broad Institute Genome Sequencing Platform"/>
            <person name="Birren B."/>
            <person name="Lander E."/>
            <person name="Galagan J."/>
            <person name="Nusbaum C."/>
            <person name="Devon K."/>
            <person name="Cuomo C."/>
            <person name="Jaffe D."/>
            <person name="Butler J."/>
            <person name="Alvarez P."/>
            <person name="Gnerre S."/>
            <person name="Grabherr M."/>
            <person name="Mauceli E."/>
            <person name="Brockman W."/>
            <person name="Young S."/>
            <person name="LaButti K."/>
            <person name="Sykes S."/>
            <person name="DeCaprio D."/>
            <person name="Crawford M."/>
            <person name="Koehrsen M."/>
            <person name="Engels R."/>
            <person name="Montgomery P."/>
            <person name="Pearson M."/>
            <person name="Howarth C."/>
            <person name="Larson L."/>
            <person name="White J."/>
            <person name="Zeng Q."/>
            <person name="Kodira C."/>
            <person name="Yandava C."/>
            <person name="Alvarado L."/>
            <person name="O'Leary S."/>
            <person name="Szabo L."/>
            <person name="Dean R."/>
            <person name="Schein J."/>
        </authorList>
    </citation>
    <scope>NUCLEOTIDE SEQUENCE</scope>
    <source>
        <strain>CRL 75-36-700-3</strain>
    </source>
</reference>
<evidence type="ECO:0000313" key="2">
    <source>
        <dbReference type="Proteomes" id="UP000008783"/>
    </source>
</evidence>
<dbReference type="VEuPathDB" id="FungiDB:PGTG_19858"/>
<dbReference type="GeneID" id="10535274"/>
<dbReference type="OrthoDB" id="10557916at2759"/>
<name>E3LB98_PUCGT</name>
<sequence>MVKTKKQTARQQFGHIGHRNVLSVELDEPLVVEPVDGVVQETIVALSDNVAGLSAEIALLVDLLCDADDSTIQRLRWLPPGLVTHTHFGPHTEIPGSERVAVLVLLGGVRHTPWGGFLEKPPSKRMDSVPSARNLVAKHPTDARAGLASFGRFRKRPRDAWQARPSRGWCTARCPSDT</sequence>